<name>A0A545U367_9PROT</name>
<reference evidence="1 2" key="1">
    <citation type="submission" date="2019-06" db="EMBL/GenBank/DDBJ databases">
        <title>Whole genome sequence for Rhodospirillaceae sp. R148.</title>
        <authorList>
            <person name="Wang G."/>
        </authorList>
    </citation>
    <scope>NUCLEOTIDE SEQUENCE [LARGE SCALE GENOMIC DNA]</scope>
    <source>
        <strain evidence="1 2">R148</strain>
    </source>
</reference>
<evidence type="ECO:0000313" key="1">
    <source>
        <dbReference type="EMBL" id="TQV83927.1"/>
    </source>
</evidence>
<protein>
    <submittedName>
        <fullName evidence="1">Uncharacterized protein</fullName>
    </submittedName>
</protein>
<proteinExistence type="predicted"/>
<organism evidence="1 2">
    <name type="scientific">Denitrobaculum tricleocarpae</name>
    <dbReference type="NCBI Taxonomy" id="2591009"/>
    <lineage>
        <taxon>Bacteria</taxon>
        <taxon>Pseudomonadati</taxon>
        <taxon>Pseudomonadota</taxon>
        <taxon>Alphaproteobacteria</taxon>
        <taxon>Rhodospirillales</taxon>
        <taxon>Rhodospirillaceae</taxon>
        <taxon>Denitrobaculum</taxon>
    </lineage>
</organism>
<evidence type="ECO:0000313" key="2">
    <source>
        <dbReference type="Proteomes" id="UP000315252"/>
    </source>
</evidence>
<keyword evidence="2" id="KW-1185">Reference proteome</keyword>
<sequence>MGHNNGPPLDQSNAWARVCWKKAKEEVWKSPPIEVVRMRIKRARELGMTYREYTLEILERGRYL</sequence>
<dbReference type="EMBL" id="VHSH01000001">
    <property type="protein sequence ID" value="TQV83927.1"/>
    <property type="molecule type" value="Genomic_DNA"/>
</dbReference>
<dbReference type="OrthoDB" id="9815292at2"/>
<comment type="caution">
    <text evidence="1">The sequence shown here is derived from an EMBL/GenBank/DDBJ whole genome shotgun (WGS) entry which is preliminary data.</text>
</comment>
<dbReference type="AlphaFoldDB" id="A0A545U367"/>
<gene>
    <name evidence="1" type="ORF">FKG95_01345</name>
</gene>
<accession>A0A545U367</accession>
<dbReference type="Proteomes" id="UP000315252">
    <property type="component" value="Unassembled WGS sequence"/>
</dbReference>